<feature type="transmembrane region" description="Helical" evidence="1">
    <location>
        <begin position="82"/>
        <end position="103"/>
    </location>
</feature>
<feature type="signal peptide" evidence="2">
    <location>
        <begin position="1"/>
        <end position="28"/>
    </location>
</feature>
<dbReference type="Proteomes" id="UP001240171">
    <property type="component" value="Unassembled WGS sequence"/>
</dbReference>
<evidence type="ECO:0000256" key="1">
    <source>
        <dbReference type="SAM" id="Phobius"/>
    </source>
</evidence>
<reference evidence="3 4" key="1">
    <citation type="submission" date="2023-07" db="EMBL/GenBank/DDBJ databases">
        <title>Paenibacillus sp. JX-17 nov. isolated from soil.</title>
        <authorList>
            <person name="Wan Y."/>
            <person name="Liu B."/>
        </authorList>
    </citation>
    <scope>NUCLEOTIDE SEQUENCE [LARGE SCALE GENOMIC DNA]</scope>
    <source>
        <strain evidence="3 4">JX-17</strain>
    </source>
</reference>
<keyword evidence="4" id="KW-1185">Reference proteome</keyword>
<comment type="caution">
    <text evidence="3">The sequence shown here is derived from an EMBL/GenBank/DDBJ whole genome shotgun (WGS) entry which is preliminary data.</text>
</comment>
<sequence length="136" mass="15133">MKKHVSKLFYIFMIISLMISFVPPAASAAAAEDRAAAFNQLDTPYAGYEMAANTPYSGAGEGEQISDARVRCGGSRPISHCLAVMASMWYCLVCIRAALLMYMNRRPKRIRQRLATMLSRMKPSTIRITSRHPISV</sequence>
<dbReference type="EMBL" id="JAUQTB010000031">
    <property type="protein sequence ID" value="MDO7908903.1"/>
    <property type="molecule type" value="Genomic_DNA"/>
</dbReference>
<keyword evidence="2" id="KW-0732">Signal</keyword>
<evidence type="ECO:0000313" key="4">
    <source>
        <dbReference type="Proteomes" id="UP001240171"/>
    </source>
</evidence>
<dbReference type="RefSeq" id="WP_305026127.1">
    <property type="nucleotide sequence ID" value="NZ_JAUQTB010000031.1"/>
</dbReference>
<proteinExistence type="predicted"/>
<accession>A0ABT9CK40</accession>
<evidence type="ECO:0000256" key="2">
    <source>
        <dbReference type="SAM" id="SignalP"/>
    </source>
</evidence>
<name>A0ABT9CK40_9BACL</name>
<organism evidence="3 4">
    <name type="scientific">Paenibacillus lacisoli</name>
    <dbReference type="NCBI Taxonomy" id="3064525"/>
    <lineage>
        <taxon>Bacteria</taxon>
        <taxon>Bacillati</taxon>
        <taxon>Bacillota</taxon>
        <taxon>Bacilli</taxon>
        <taxon>Bacillales</taxon>
        <taxon>Paenibacillaceae</taxon>
        <taxon>Paenibacillus</taxon>
    </lineage>
</organism>
<keyword evidence="1" id="KW-1133">Transmembrane helix</keyword>
<feature type="chain" id="PRO_5047413987" evidence="2">
    <location>
        <begin position="29"/>
        <end position="136"/>
    </location>
</feature>
<protein>
    <submittedName>
        <fullName evidence="3">Uncharacterized protein</fullName>
    </submittedName>
</protein>
<keyword evidence="1" id="KW-0472">Membrane</keyword>
<keyword evidence="1" id="KW-0812">Transmembrane</keyword>
<gene>
    <name evidence="3" type="ORF">Q5741_21240</name>
</gene>
<evidence type="ECO:0000313" key="3">
    <source>
        <dbReference type="EMBL" id="MDO7908903.1"/>
    </source>
</evidence>